<keyword evidence="9" id="KW-0808">Transferase</keyword>
<evidence type="ECO:0000256" key="3">
    <source>
        <dbReference type="ARBA" id="ARBA00004496"/>
    </source>
</evidence>
<comment type="caution">
    <text evidence="23">The sequence shown here is derived from an EMBL/GenBank/DDBJ whole genome shotgun (WGS) entry which is preliminary data.</text>
</comment>
<gene>
    <name evidence="23" type="ORF">BCY91_16365</name>
</gene>
<dbReference type="InterPro" id="IPR036890">
    <property type="entry name" value="HATPase_C_sf"/>
</dbReference>
<dbReference type="GO" id="GO:0046872">
    <property type="term" value="F:metal ion binding"/>
    <property type="evidence" value="ECO:0007669"/>
    <property type="project" value="UniProtKB-KW"/>
</dbReference>
<evidence type="ECO:0000313" key="23">
    <source>
        <dbReference type="EMBL" id="RKD18015.1"/>
    </source>
</evidence>
<evidence type="ECO:0000256" key="13">
    <source>
        <dbReference type="ARBA" id="ARBA00022840"/>
    </source>
</evidence>
<dbReference type="InterPro" id="IPR050482">
    <property type="entry name" value="Sensor_HK_TwoCompSys"/>
</dbReference>
<dbReference type="SMART" id="SM00387">
    <property type="entry name" value="HATPase_c"/>
    <property type="match status" value="1"/>
</dbReference>
<evidence type="ECO:0000256" key="1">
    <source>
        <dbReference type="ARBA" id="ARBA00000085"/>
    </source>
</evidence>
<comment type="function">
    <text evidence="17">Member of the two-component regulatory system NreB/NreC involved in the control of dissimilatory nitrate/nitrite reduction in response to oxygen. NreB functions as a direct oxygen sensor histidine kinase which is autophosphorylated, in the absence of oxygen, probably at the conserved histidine residue, and transfers its phosphate group probably to a conserved aspartate residue of NreC. NreB/NreC activates the expression of the nitrate (narGHJI) and nitrite (nir) reductase operons, as well as the putative nitrate transporter gene narT.</text>
</comment>
<keyword evidence="19" id="KW-0802">TPR repeat</keyword>
<keyword evidence="12" id="KW-0418">Kinase</keyword>
<dbReference type="Gene3D" id="1.20.5.1930">
    <property type="match status" value="1"/>
</dbReference>
<dbReference type="EMBL" id="MBTA01000006">
    <property type="protein sequence ID" value="RKD18015.1"/>
    <property type="molecule type" value="Genomic_DNA"/>
</dbReference>
<evidence type="ECO:0000256" key="12">
    <source>
        <dbReference type="ARBA" id="ARBA00022777"/>
    </source>
</evidence>
<keyword evidence="6" id="KW-0004">4Fe-4S</keyword>
<keyword evidence="20" id="KW-1133">Transmembrane helix</keyword>
<comment type="catalytic activity">
    <reaction evidence="1">
        <text>ATP + protein L-histidine = ADP + protein N-phospho-L-histidine.</text>
        <dbReference type="EC" id="2.7.13.3"/>
    </reaction>
</comment>
<dbReference type="OrthoDB" id="9778366at2"/>
<organism evidence="23 24">
    <name type="scientific">Pelobium manganitolerans</name>
    <dbReference type="NCBI Taxonomy" id="1842495"/>
    <lineage>
        <taxon>Bacteria</taxon>
        <taxon>Pseudomonadati</taxon>
        <taxon>Bacteroidota</taxon>
        <taxon>Sphingobacteriia</taxon>
        <taxon>Sphingobacteriales</taxon>
        <taxon>Sphingobacteriaceae</taxon>
        <taxon>Pelobium</taxon>
    </lineage>
</organism>
<feature type="signal peptide" evidence="21">
    <location>
        <begin position="1"/>
        <end position="33"/>
    </location>
</feature>
<dbReference type="PANTHER" id="PTHR24421">
    <property type="entry name" value="NITRATE/NITRITE SENSOR PROTEIN NARX-RELATED"/>
    <property type="match status" value="1"/>
</dbReference>
<dbReference type="PROSITE" id="PS50005">
    <property type="entry name" value="TPR"/>
    <property type="match status" value="3"/>
</dbReference>
<dbReference type="EC" id="2.7.13.3" evidence="4"/>
<dbReference type="Pfam" id="PF13424">
    <property type="entry name" value="TPR_12"/>
    <property type="match status" value="1"/>
</dbReference>
<feature type="transmembrane region" description="Helical" evidence="20">
    <location>
        <begin position="407"/>
        <end position="427"/>
    </location>
</feature>
<dbReference type="Pfam" id="PF07730">
    <property type="entry name" value="HisKA_3"/>
    <property type="match status" value="1"/>
</dbReference>
<evidence type="ECO:0000256" key="18">
    <source>
        <dbReference type="ARBA" id="ARBA00030800"/>
    </source>
</evidence>
<dbReference type="PROSITE" id="PS50109">
    <property type="entry name" value="HIS_KIN"/>
    <property type="match status" value="1"/>
</dbReference>
<evidence type="ECO:0000256" key="2">
    <source>
        <dbReference type="ARBA" id="ARBA00001966"/>
    </source>
</evidence>
<evidence type="ECO:0000256" key="21">
    <source>
        <dbReference type="SAM" id="SignalP"/>
    </source>
</evidence>
<dbReference type="InterPro" id="IPR011990">
    <property type="entry name" value="TPR-like_helical_dom_sf"/>
</dbReference>
<dbReference type="GO" id="GO:0051539">
    <property type="term" value="F:4 iron, 4 sulfur cluster binding"/>
    <property type="evidence" value="ECO:0007669"/>
    <property type="project" value="UniProtKB-KW"/>
</dbReference>
<accession>A0A419S8C4</accession>
<dbReference type="SUPFAM" id="SSF55874">
    <property type="entry name" value="ATPase domain of HSP90 chaperone/DNA topoisomerase II/histidine kinase"/>
    <property type="match status" value="1"/>
</dbReference>
<evidence type="ECO:0000256" key="15">
    <source>
        <dbReference type="ARBA" id="ARBA00023012"/>
    </source>
</evidence>
<dbReference type="RefSeq" id="WP_120181084.1">
    <property type="nucleotide sequence ID" value="NZ_MBTA01000006.1"/>
</dbReference>
<keyword evidence="16" id="KW-0411">Iron-sulfur</keyword>
<feature type="chain" id="PRO_5019405232" description="Oxygen sensor histidine kinase NreB" evidence="21">
    <location>
        <begin position="34"/>
        <end position="656"/>
    </location>
</feature>
<keyword evidence="11" id="KW-0547">Nucleotide-binding</keyword>
<evidence type="ECO:0000256" key="20">
    <source>
        <dbReference type="SAM" id="Phobius"/>
    </source>
</evidence>
<evidence type="ECO:0000256" key="9">
    <source>
        <dbReference type="ARBA" id="ARBA00022679"/>
    </source>
</evidence>
<evidence type="ECO:0000256" key="8">
    <source>
        <dbReference type="ARBA" id="ARBA00022553"/>
    </source>
</evidence>
<dbReference type="GO" id="GO:0005737">
    <property type="term" value="C:cytoplasm"/>
    <property type="evidence" value="ECO:0007669"/>
    <property type="project" value="UniProtKB-SubCell"/>
</dbReference>
<dbReference type="GO" id="GO:0000155">
    <property type="term" value="F:phosphorelay sensor kinase activity"/>
    <property type="evidence" value="ECO:0007669"/>
    <property type="project" value="InterPro"/>
</dbReference>
<comment type="subcellular location">
    <subcellularLocation>
        <location evidence="3">Cytoplasm</location>
    </subcellularLocation>
</comment>
<evidence type="ECO:0000313" key="24">
    <source>
        <dbReference type="Proteomes" id="UP000283433"/>
    </source>
</evidence>
<dbReference type="SUPFAM" id="SSF48452">
    <property type="entry name" value="TPR-like"/>
    <property type="match status" value="1"/>
</dbReference>
<dbReference type="PRINTS" id="PR00344">
    <property type="entry name" value="BCTRLSENSOR"/>
</dbReference>
<keyword evidence="14" id="KW-0408">Iron</keyword>
<proteinExistence type="predicted"/>
<evidence type="ECO:0000256" key="19">
    <source>
        <dbReference type="PROSITE-ProRule" id="PRU00339"/>
    </source>
</evidence>
<evidence type="ECO:0000256" key="17">
    <source>
        <dbReference type="ARBA" id="ARBA00024827"/>
    </source>
</evidence>
<keyword evidence="21" id="KW-0732">Signal</keyword>
<evidence type="ECO:0000256" key="7">
    <source>
        <dbReference type="ARBA" id="ARBA00022490"/>
    </source>
</evidence>
<evidence type="ECO:0000256" key="5">
    <source>
        <dbReference type="ARBA" id="ARBA00017322"/>
    </source>
</evidence>
<dbReference type="Proteomes" id="UP000283433">
    <property type="component" value="Unassembled WGS sequence"/>
</dbReference>
<dbReference type="SMART" id="SM00028">
    <property type="entry name" value="TPR"/>
    <property type="match status" value="4"/>
</dbReference>
<evidence type="ECO:0000256" key="14">
    <source>
        <dbReference type="ARBA" id="ARBA00023004"/>
    </source>
</evidence>
<protein>
    <recommendedName>
        <fullName evidence="5">Oxygen sensor histidine kinase NreB</fullName>
        <ecNumber evidence="4">2.7.13.3</ecNumber>
    </recommendedName>
    <alternativeName>
        <fullName evidence="18">Nitrogen regulation protein B</fullName>
    </alternativeName>
</protein>
<name>A0A419S8C4_9SPHI</name>
<comment type="cofactor">
    <cofactor evidence="2">
        <name>[4Fe-4S] cluster</name>
        <dbReference type="ChEBI" id="CHEBI:49883"/>
    </cofactor>
</comment>
<dbReference type="CDD" id="cd16917">
    <property type="entry name" value="HATPase_UhpB-NarQ-NarX-like"/>
    <property type="match status" value="1"/>
</dbReference>
<feature type="repeat" description="TPR" evidence="19">
    <location>
        <begin position="171"/>
        <end position="204"/>
    </location>
</feature>
<evidence type="ECO:0000256" key="4">
    <source>
        <dbReference type="ARBA" id="ARBA00012438"/>
    </source>
</evidence>
<feature type="domain" description="Histidine kinase" evidence="22">
    <location>
        <begin position="463"/>
        <end position="656"/>
    </location>
</feature>
<feature type="repeat" description="TPR" evidence="19">
    <location>
        <begin position="131"/>
        <end position="164"/>
    </location>
</feature>
<evidence type="ECO:0000256" key="6">
    <source>
        <dbReference type="ARBA" id="ARBA00022485"/>
    </source>
</evidence>
<dbReference type="InterPro" id="IPR004358">
    <property type="entry name" value="Sig_transdc_His_kin-like_C"/>
</dbReference>
<dbReference type="GO" id="GO:0016020">
    <property type="term" value="C:membrane"/>
    <property type="evidence" value="ECO:0007669"/>
    <property type="project" value="InterPro"/>
</dbReference>
<keyword evidence="13" id="KW-0067">ATP-binding</keyword>
<evidence type="ECO:0000256" key="10">
    <source>
        <dbReference type="ARBA" id="ARBA00022723"/>
    </source>
</evidence>
<keyword evidence="20" id="KW-0472">Membrane</keyword>
<keyword evidence="24" id="KW-1185">Reference proteome</keyword>
<sequence>MLPLSFSRHQGKKNAPRLLATALALLFNFAAFADADTDSLKNLLRTKPKNEATILAELCWNYKYSHPDSAKSYGLLAAKKAKAQKNDAVLSTAYHNLAIVYGAESKFEEAINYNQQALALKRKLKDQMGIANSLNNLGGIYDQQGNYIKAVDLYKEAYAIYKKVGNPESLAQINLNLGIVLKAQKQYDNVLKYYREAYQIYKNLNKTFEVGASEANLGSFFLEINQPDSSIFYSKLAEKKFKALKIENFLPVVRANLGIAYAKKNDLASSNHYLKLAAKGHQLFNNKKELSFVQNGLSENYGTQNISQALLYAKEALNNAEECKSLPEIMKARRQLATLYQYIGNTKLALQNFQLYSDLKDSLFTIEKNKQMSQFNVVFETEKKDRRITELDQQSTIQQLEIKEKNILLYAAIVLIGFSIFTAYLMIKKRRAQAQMELNAEKNRQQELRVKEVFDAEERERRRIAEDLHDGVGQTLSAALMNLNGLIAKADLKDPQQSALAERSVALLSESYDEMRAISHQMIPNALLKSGLAAAVREFVNKINQQTLKITLDINGLQEKLNENVETVIYRVIQEATNNVIKYAKASKLSIQINRDEDGISLSIEDNGIGFDPSQLKKSQGIGFKNMYNRVASLNGTLEIDSQPGKGTLLNFYLPA</sequence>
<dbReference type="Gene3D" id="3.30.565.10">
    <property type="entry name" value="Histidine kinase-like ATPase, C-terminal domain"/>
    <property type="match status" value="1"/>
</dbReference>
<keyword evidence="10" id="KW-0479">Metal-binding</keyword>
<dbReference type="AlphaFoldDB" id="A0A419S8C4"/>
<dbReference type="GO" id="GO:0046983">
    <property type="term" value="F:protein dimerization activity"/>
    <property type="evidence" value="ECO:0007669"/>
    <property type="project" value="InterPro"/>
</dbReference>
<dbReference type="InterPro" id="IPR003594">
    <property type="entry name" value="HATPase_dom"/>
</dbReference>
<reference evidence="23 24" key="1">
    <citation type="submission" date="2016-07" db="EMBL/GenBank/DDBJ databases">
        <title>Genome of Pelobium manganitolerans.</title>
        <authorList>
            <person name="Wu S."/>
            <person name="Wang G."/>
        </authorList>
    </citation>
    <scope>NUCLEOTIDE SEQUENCE [LARGE SCALE GENOMIC DNA]</scope>
    <source>
        <strain evidence="23 24">YS-25</strain>
    </source>
</reference>
<keyword evidence="20" id="KW-0812">Transmembrane</keyword>
<dbReference type="Gene3D" id="1.25.40.10">
    <property type="entry name" value="Tetratricopeptide repeat domain"/>
    <property type="match status" value="2"/>
</dbReference>
<dbReference type="PANTHER" id="PTHR24421:SF10">
    <property type="entry name" value="NITRATE_NITRITE SENSOR PROTEIN NARQ"/>
    <property type="match status" value="1"/>
</dbReference>
<dbReference type="Pfam" id="PF02518">
    <property type="entry name" value="HATPase_c"/>
    <property type="match status" value="1"/>
</dbReference>
<feature type="repeat" description="TPR" evidence="19">
    <location>
        <begin position="91"/>
        <end position="124"/>
    </location>
</feature>
<evidence type="ECO:0000256" key="11">
    <source>
        <dbReference type="ARBA" id="ARBA00022741"/>
    </source>
</evidence>
<evidence type="ECO:0000259" key="22">
    <source>
        <dbReference type="PROSITE" id="PS50109"/>
    </source>
</evidence>
<keyword evidence="8" id="KW-0597">Phosphoprotein</keyword>
<keyword evidence="7" id="KW-0963">Cytoplasm</keyword>
<keyword evidence="15" id="KW-0902">Two-component regulatory system</keyword>
<dbReference type="InterPro" id="IPR019734">
    <property type="entry name" value="TPR_rpt"/>
</dbReference>
<dbReference type="InterPro" id="IPR011712">
    <property type="entry name" value="Sig_transdc_His_kin_sub3_dim/P"/>
</dbReference>
<dbReference type="GO" id="GO:0005524">
    <property type="term" value="F:ATP binding"/>
    <property type="evidence" value="ECO:0007669"/>
    <property type="project" value="UniProtKB-KW"/>
</dbReference>
<evidence type="ECO:0000256" key="16">
    <source>
        <dbReference type="ARBA" id="ARBA00023014"/>
    </source>
</evidence>
<dbReference type="InterPro" id="IPR005467">
    <property type="entry name" value="His_kinase_dom"/>
</dbReference>